<dbReference type="Gene3D" id="2.30.120.10">
    <property type="match status" value="1"/>
</dbReference>
<dbReference type="PIRSF" id="PIRSF001227">
    <property type="entry name" value="Pen_acylase"/>
    <property type="match status" value="1"/>
</dbReference>
<proteinExistence type="inferred from homology"/>
<dbReference type="InterPro" id="IPR002692">
    <property type="entry name" value="S45"/>
</dbReference>
<keyword evidence="4" id="KW-0865">Zymogen</keyword>
<dbReference type="SUPFAM" id="SSF56235">
    <property type="entry name" value="N-terminal nucleophile aminohydrolases (Ntn hydrolases)"/>
    <property type="match status" value="1"/>
</dbReference>
<evidence type="ECO:0000256" key="1">
    <source>
        <dbReference type="ARBA" id="ARBA00006586"/>
    </source>
</evidence>
<feature type="active site" description="Nucleophile" evidence="5">
    <location>
        <position position="199"/>
    </location>
</feature>
<evidence type="ECO:0000313" key="8">
    <source>
        <dbReference type="Proteomes" id="UP001152749"/>
    </source>
</evidence>
<sequence>MLKIPKLASIIFCISFQLSAQKINSKEVIRLQNLAQQVTIIRDNWGIPHVYGKTDADAVFGLLYAQCEDDFKRIEMNYIEKLGRLSEIKGQSVLYNDLEIKLLIDTEEAKADYKKAPLWLKKLLNSYADAINFYLYKHPEVKPALLTHFEPWFPLLWTDGSIGAISTADLTIGELKAFYSGNTDKVAYVEREKNVQTGSNGFAFAPSKTADGNAILYINPHTTFYFRPEVQVTSDEGLNVYGAVTWGQFFVYQGFNDHCGWMHTSSNVDVADMYAEKIIDKKGKLFYEFDKNLIPVIEKEITINYTENGKLIAKKFKTYFTNNGPIMAKRDGKWISLKSNNRSMTSLIQSWVRTKSTSFEDYKKAMDLKANTSNNTVYADDKGNIAYWHGNFIPIRDKNLNWSKVIDGSVSATQWKGLHEVNETVHLYNPVNGWLQNCNSTPYSVAGENSPKKQNYLPYMAPDGENFRGINAVRIFSKGNQYTLDKVIADGYDTKLSIFEILIPSLITIFENNNNSKNPEYAELNEAISILKNWDYYAKENSVATALAVEWAYKLDPVILKAYVDEGELDQVENTKKFAKNATANQMLPQLQAVLKELNSKWGTWKVTWGDINRFQRSSGDIDLKYDDAQPSLPIAFGPGSWGSLPSFKSSYQKDSKKRYGYNGNSFVCAVEFGPKIKAKSLLAGGNSGDPKSRHFNDQSEMYQKGSFKEVLFYKEDVIKNAEKTYHPGE</sequence>
<dbReference type="InterPro" id="IPR043147">
    <property type="entry name" value="Penicillin_amidase_A-knob"/>
</dbReference>
<dbReference type="GO" id="GO:0033968">
    <property type="term" value="F:glutaryl-7-aminocephalosporanic-acid acylase activity"/>
    <property type="evidence" value="ECO:0007669"/>
    <property type="project" value="UniProtKB-EC"/>
</dbReference>
<reference evidence="7" key="1">
    <citation type="submission" date="2022-09" db="EMBL/GenBank/DDBJ databases">
        <authorList>
            <person name="Duchaud E."/>
        </authorList>
    </citation>
    <scope>NUCLEOTIDE SEQUENCE</scope>
    <source>
        <strain evidence="7">TRV642</strain>
    </source>
</reference>
<gene>
    <name evidence="7" type="ORF">TRV642_4338</name>
</gene>
<dbReference type="PANTHER" id="PTHR34218:SF3">
    <property type="entry name" value="ACYL-HOMOSERINE LACTONE ACYLASE PVDQ"/>
    <property type="match status" value="1"/>
</dbReference>
<dbReference type="AlphaFoldDB" id="A0A9W4TN03"/>
<dbReference type="PANTHER" id="PTHR34218">
    <property type="entry name" value="PEPTIDASE S45 PENICILLIN AMIDASE"/>
    <property type="match status" value="1"/>
</dbReference>
<evidence type="ECO:0000313" key="7">
    <source>
        <dbReference type="EMBL" id="CAI2769003.1"/>
    </source>
</evidence>
<dbReference type="Proteomes" id="UP001152749">
    <property type="component" value="Chromosome"/>
</dbReference>
<evidence type="ECO:0000256" key="2">
    <source>
        <dbReference type="ARBA" id="ARBA00022729"/>
    </source>
</evidence>
<feature type="binding site" evidence="6">
    <location>
        <position position="272"/>
    </location>
    <ligand>
        <name>Ca(2+)</name>
        <dbReference type="ChEBI" id="CHEBI:29108"/>
    </ligand>
</feature>
<dbReference type="KEGG" id="fcs:TRV642_4338"/>
<dbReference type="GO" id="GO:0017000">
    <property type="term" value="P:antibiotic biosynthetic process"/>
    <property type="evidence" value="ECO:0007669"/>
    <property type="project" value="InterPro"/>
</dbReference>
<accession>A0A9W4TN03</accession>
<dbReference type="GO" id="GO:0046872">
    <property type="term" value="F:metal ion binding"/>
    <property type="evidence" value="ECO:0007669"/>
    <property type="project" value="UniProtKB-KW"/>
</dbReference>
<keyword evidence="2" id="KW-0732">Signal</keyword>
<dbReference type="InterPro" id="IPR014395">
    <property type="entry name" value="Pen/GL7ACA/AHL_acylase"/>
</dbReference>
<dbReference type="InterPro" id="IPR029055">
    <property type="entry name" value="Ntn_hydrolases_N"/>
</dbReference>
<dbReference type="InterPro" id="IPR043146">
    <property type="entry name" value="Penicillin_amidase_N_B-knob"/>
</dbReference>
<dbReference type="Gene3D" id="1.10.1400.10">
    <property type="match status" value="1"/>
</dbReference>
<dbReference type="InterPro" id="IPR023343">
    <property type="entry name" value="Penicillin_amidase_dom1"/>
</dbReference>
<evidence type="ECO:0000256" key="4">
    <source>
        <dbReference type="ARBA" id="ARBA00023145"/>
    </source>
</evidence>
<feature type="binding site" evidence="6">
    <location>
        <position position="269"/>
    </location>
    <ligand>
        <name>Ca(2+)</name>
        <dbReference type="ChEBI" id="CHEBI:29108"/>
    </ligand>
</feature>
<dbReference type="Pfam" id="PF01804">
    <property type="entry name" value="Penicil_amidase"/>
    <property type="match status" value="1"/>
</dbReference>
<evidence type="ECO:0000256" key="5">
    <source>
        <dbReference type="PIRSR" id="PIRSR001227-1"/>
    </source>
</evidence>
<evidence type="ECO:0000256" key="6">
    <source>
        <dbReference type="PIRSR" id="PIRSR001227-2"/>
    </source>
</evidence>
<dbReference type="Gene3D" id="3.60.20.10">
    <property type="entry name" value="Glutamine Phosphoribosylpyrophosphate, subunit 1, domain 1"/>
    <property type="match status" value="1"/>
</dbReference>
<dbReference type="EMBL" id="OX336425">
    <property type="protein sequence ID" value="CAI2769003.1"/>
    <property type="molecule type" value="Genomic_DNA"/>
</dbReference>
<dbReference type="EC" id="3.5.1.93" evidence="7"/>
<evidence type="ECO:0000256" key="3">
    <source>
        <dbReference type="ARBA" id="ARBA00022801"/>
    </source>
</evidence>
<organism evidence="7 8">
    <name type="scientific">Flavobacterium collinsii</name>
    <dbReference type="NCBI Taxonomy" id="1114861"/>
    <lineage>
        <taxon>Bacteria</taxon>
        <taxon>Pseudomonadati</taxon>
        <taxon>Bacteroidota</taxon>
        <taxon>Flavobacteriia</taxon>
        <taxon>Flavobacteriales</taxon>
        <taxon>Flavobacteriaceae</taxon>
        <taxon>Flavobacterium</taxon>
    </lineage>
</organism>
<comment type="cofactor">
    <cofactor evidence="6">
        <name>Ca(2+)</name>
        <dbReference type="ChEBI" id="CHEBI:29108"/>
    </cofactor>
    <text evidence="6">Binds 1 Ca(2+) ion per dimer.</text>
</comment>
<keyword evidence="6" id="KW-0479">Metal-binding</keyword>
<comment type="similarity">
    <text evidence="1">Belongs to the peptidase S45 family.</text>
</comment>
<keyword evidence="6" id="KW-0106">Calcium</keyword>
<name>A0A9W4TN03_9FLAO</name>
<dbReference type="RefSeq" id="WP_263361489.1">
    <property type="nucleotide sequence ID" value="NZ_OX336425.1"/>
</dbReference>
<protein>
    <submittedName>
        <fullName evidence="7">Glutaryl-7-aminocephalosporanic-acid acylase</fullName>
        <ecNumber evidence="7">3.5.1.93</ecNumber>
    </submittedName>
</protein>
<dbReference type="Gene3D" id="1.10.439.10">
    <property type="entry name" value="Penicillin Amidohydrolase, domain 1"/>
    <property type="match status" value="1"/>
</dbReference>
<keyword evidence="3 7" id="KW-0378">Hydrolase</keyword>